<organism evidence="1 2">
    <name type="scientific">Actinopolyspora mzabensis</name>
    <dbReference type="NCBI Taxonomy" id="995066"/>
    <lineage>
        <taxon>Bacteria</taxon>
        <taxon>Bacillati</taxon>
        <taxon>Actinomycetota</taxon>
        <taxon>Actinomycetes</taxon>
        <taxon>Actinopolysporales</taxon>
        <taxon>Actinopolysporaceae</taxon>
        <taxon>Actinopolyspora</taxon>
    </lineage>
</organism>
<evidence type="ECO:0000313" key="2">
    <source>
        <dbReference type="Proteomes" id="UP000199213"/>
    </source>
</evidence>
<accession>A0A1G9AR56</accession>
<dbReference type="RefSeq" id="WP_092628147.1">
    <property type="nucleotide sequence ID" value="NZ_FNFM01000006.1"/>
</dbReference>
<evidence type="ECO:0000313" key="1">
    <source>
        <dbReference type="EMBL" id="SDK29743.1"/>
    </source>
</evidence>
<gene>
    <name evidence="1" type="ORF">SAMN04487820_106202</name>
</gene>
<sequence length="82" mass="9009">MLDEIRDQLQQIIDTTPAGELQAMQTTLDELRKQLNQVAGTSTNHDVRQALHLFGIAHEKAGEAVQAAMEAAEHVRSFSAVL</sequence>
<dbReference type="AlphaFoldDB" id="A0A1G9AR56"/>
<name>A0A1G9AR56_ACTMZ</name>
<reference evidence="2" key="1">
    <citation type="submission" date="2016-10" db="EMBL/GenBank/DDBJ databases">
        <authorList>
            <person name="Varghese N."/>
            <person name="Submissions S."/>
        </authorList>
    </citation>
    <scope>NUCLEOTIDE SEQUENCE [LARGE SCALE GENOMIC DNA]</scope>
    <source>
        <strain evidence="2">DSM 45460</strain>
    </source>
</reference>
<dbReference type="OrthoDB" id="5194674at2"/>
<keyword evidence="2" id="KW-1185">Reference proteome</keyword>
<dbReference type="EMBL" id="FNFM01000006">
    <property type="protein sequence ID" value="SDK29743.1"/>
    <property type="molecule type" value="Genomic_DNA"/>
</dbReference>
<protein>
    <submittedName>
        <fullName evidence="1">Uncharacterized protein</fullName>
    </submittedName>
</protein>
<dbReference type="Proteomes" id="UP000199213">
    <property type="component" value="Unassembled WGS sequence"/>
</dbReference>
<proteinExistence type="predicted"/>